<dbReference type="OrthoDB" id="1550938at2"/>
<name>A0A378IXL9_9GAMM</name>
<feature type="domain" description="Transcriptional regulator AbiEi antitoxin N-terminal" evidence="1">
    <location>
        <begin position="5"/>
        <end position="96"/>
    </location>
</feature>
<evidence type="ECO:0000313" key="2">
    <source>
        <dbReference type="EMBL" id="KTC83352.1"/>
    </source>
</evidence>
<dbReference type="Proteomes" id="UP000054854">
    <property type="component" value="Unassembled WGS sequence"/>
</dbReference>
<evidence type="ECO:0000259" key="1">
    <source>
        <dbReference type="Pfam" id="PF17194"/>
    </source>
</evidence>
<evidence type="ECO:0000313" key="3">
    <source>
        <dbReference type="EMBL" id="STX36744.1"/>
    </source>
</evidence>
<dbReference type="Pfam" id="PF11459">
    <property type="entry name" value="AbiEi_3"/>
    <property type="match status" value="1"/>
</dbReference>
<dbReference type="InterPro" id="IPR021561">
    <property type="entry name" value="AbiEi_3"/>
</dbReference>
<evidence type="ECO:0000313" key="5">
    <source>
        <dbReference type="Proteomes" id="UP000255316"/>
    </source>
</evidence>
<dbReference type="AlphaFoldDB" id="A0A378IXL9"/>
<dbReference type="EMBL" id="UGNX01000001">
    <property type="protein sequence ID" value="STX36744.1"/>
    <property type="molecule type" value="Genomic_DNA"/>
</dbReference>
<organism evidence="3 5">
    <name type="scientific">Legionella cincinnatiensis</name>
    <dbReference type="NCBI Taxonomy" id="28085"/>
    <lineage>
        <taxon>Bacteria</taxon>
        <taxon>Pseudomonadati</taxon>
        <taxon>Pseudomonadota</taxon>
        <taxon>Gammaproteobacteria</taxon>
        <taxon>Legionellales</taxon>
        <taxon>Legionellaceae</taxon>
        <taxon>Legionella</taxon>
    </lineage>
</organism>
<keyword evidence="4" id="KW-1185">Reference proteome</keyword>
<evidence type="ECO:0000313" key="4">
    <source>
        <dbReference type="Proteomes" id="UP000054854"/>
    </source>
</evidence>
<dbReference type="EMBL" id="LNXX01000043">
    <property type="protein sequence ID" value="KTC83352.1"/>
    <property type="molecule type" value="Genomic_DNA"/>
</dbReference>
<gene>
    <name evidence="2" type="ORF">Lcin_2724</name>
    <name evidence="3" type="ORF">NCTC12438_03381</name>
</gene>
<reference evidence="2 4" key="1">
    <citation type="submission" date="2015-11" db="EMBL/GenBank/DDBJ databases">
        <title>Genomic analysis of 38 Legionella species identifies large and diverse effector repertoires.</title>
        <authorList>
            <person name="Burstein D."/>
            <person name="Amaro F."/>
            <person name="Zusman T."/>
            <person name="Lifshitz Z."/>
            <person name="Cohen O."/>
            <person name="Gilbert J.A."/>
            <person name="Pupko T."/>
            <person name="Shuman H.A."/>
            <person name="Segal G."/>
        </authorList>
    </citation>
    <scope>NUCLEOTIDE SEQUENCE [LARGE SCALE GENOMIC DNA]</scope>
    <source>
        <strain evidence="2 4">CDC#72-OH-14</strain>
    </source>
</reference>
<proteinExistence type="predicted"/>
<dbReference type="Pfam" id="PF17194">
    <property type="entry name" value="AbiEi_3_N"/>
    <property type="match status" value="1"/>
</dbReference>
<reference evidence="3 5" key="2">
    <citation type="submission" date="2018-06" db="EMBL/GenBank/DDBJ databases">
        <authorList>
            <consortium name="Pathogen Informatics"/>
            <person name="Doyle S."/>
        </authorList>
    </citation>
    <scope>NUCLEOTIDE SEQUENCE [LARGE SCALE GENOMIC DNA]</scope>
    <source>
        <strain evidence="3 5">NCTC12438</strain>
    </source>
</reference>
<dbReference type="InterPro" id="IPR033455">
    <property type="entry name" value="AbiEi_3_N"/>
</dbReference>
<accession>A0A378IXL9</accession>
<dbReference type="RefSeq" id="WP_058465836.1">
    <property type="nucleotide sequence ID" value="NZ_CAAAHQ010000065.1"/>
</dbReference>
<dbReference type="Proteomes" id="UP000255316">
    <property type="component" value="Unassembled WGS sequence"/>
</dbReference>
<protein>
    <submittedName>
        <fullName evidence="3">Ynd</fullName>
    </submittedName>
</protein>
<sequence length="258" mass="29277">MTRKNETKLNHFLVNAPSGEVLTSDWLESHGVSSKLAWWYVHTGLLENLGAKAYKKTGDKIGWAGVVSALQNQLSLPVHIGGKTALQLLGLAHFMMMQASNRVELFAPLGIKLPKWMKNTKWNTEFSMVRTSIFNDPDNQLGIIKQTIDGKELQLSCPERAAMELLYLYPQSESFDEVVYLMENLNQLRPKVVQTLLESCSSVKVKRLFLHLAEEFNHPWVSALDLNKIDLGQGKRVMETGGKYYPKYKISLPEIKEQ</sequence>